<dbReference type="EMBL" id="JANRMI010000004">
    <property type="protein sequence ID" value="MDG0817606.1"/>
    <property type="molecule type" value="Genomic_DNA"/>
</dbReference>
<reference evidence="2" key="1">
    <citation type="submission" date="2022-08" db="EMBL/GenBank/DDBJ databases">
        <title>Novel Bdellovibrio Species Isolated from Svalbard: Designation Bdellovibrio svalbardensis.</title>
        <authorList>
            <person name="Mitchell R.J."/>
            <person name="Choi S.Y."/>
        </authorList>
    </citation>
    <scope>NUCLEOTIDE SEQUENCE</scope>
    <source>
        <strain evidence="2">PAP01</strain>
    </source>
</reference>
<dbReference type="Proteomes" id="UP001152321">
    <property type="component" value="Unassembled WGS sequence"/>
</dbReference>
<evidence type="ECO:0000313" key="2">
    <source>
        <dbReference type="EMBL" id="MDG0817606.1"/>
    </source>
</evidence>
<organism evidence="2 3">
    <name type="scientific">Bdellovibrio svalbardensis</name>
    <dbReference type="NCBI Taxonomy" id="2972972"/>
    <lineage>
        <taxon>Bacteria</taxon>
        <taxon>Pseudomonadati</taxon>
        <taxon>Bdellovibrionota</taxon>
        <taxon>Bdellovibrionia</taxon>
        <taxon>Bdellovibrionales</taxon>
        <taxon>Pseudobdellovibrionaceae</taxon>
        <taxon>Bdellovibrio</taxon>
    </lineage>
</organism>
<feature type="chain" id="PRO_5046508314" description="Transglycosylase SLT domain-containing protein" evidence="1">
    <location>
        <begin position="23"/>
        <end position="248"/>
    </location>
</feature>
<proteinExistence type="predicted"/>
<dbReference type="RefSeq" id="WP_277579078.1">
    <property type="nucleotide sequence ID" value="NZ_JANRMI010000004.1"/>
</dbReference>
<keyword evidence="3" id="KW-1185">Reference proteome</keyword>
<evidence type="ECO:0000313" key="3">
    <source>
        <dbReference type="Proteomes" id="UP001152321"/>
    </source>
</evidence>
<keyword evidence="1" id="KW-0732">Signal</keyword>
<sequence>MMRTFKHLLIAIVCLLPFGTQANNRSLVTDGSVRSVQFEATAPCLNCSTQENKTEKSARDLRNTLTAQATAEQISAISEKMNWGDACENFTYDDEFGKWATMIMKELKSNEAEALLRGSDDLLRLCPGYKSLKLEGRQNVWVLIFNAMAFYESTCDKDSKAKGPNGSLIGLLQLHRGKEQAYAPNCKKGDGNTPAGTFRCAISMLNSQLERGENLFSRKSYWDVLRPQARSKKYAKIQKAIKSFPLCH</sequence>
<evidence type="ECO:0000256" key="1">
    <source>
        <dbReference type="SAM" id="SignalP"/>
    </source>
</evidence>
<accession>A0ABT6DP46</accession>
<name>A0ABT6DP46_9BACT</name>
<comment type="caution">
    <text evidence="2">The sequence shown here is derived from an EMBL/GenBank/DDBJ whole genome shotgun (WGS) entry which is preliminary data.</text>
</comment>
<gene>
    <name evidence="2" type="ORF">NWE73_14595</name>
</gene>
<feature type="signal peptide" evidence="1">
    <location>
        <begin position="1"/>
        <end position="22"/>
    </location>
</feature>
<evidence type="ECO:0008006" key="4">
    <source>
        <dbReference type="Google" id="ProtNLM"/>
    </source>
</evidence>
<protein>
    <recommendedName>
        <fullName evidence="4">Transglycosylase SLT domain-containing protein</fullName>
    </recommendedName>
</protein>